<name>A0A3Q8HJK4_9GAMM</name>
<reference evidence="1 2" key="1">
    <citation type="journal article" date="2019" name="Sci. Rep.">
        <title>Differences in resource use lead to coexistence of seed-transmitted microbial populations.</title>
        <authorList>
            <person name="Torres-Cortes G."/>
            <person name="Garcia B.J."/>
            <person name="Compant S."/>
            <person name="Rezki S."/>
            <person name="Jones P."/>
            <person name="Preveaux A."/>
            <person name="Briand M."/>
            <person name="Roulet A."/>
            <person name="Bouchez O."/>
            <person name="Jacobson D."/>
            <person name="Barret M."/>
        </authorList>
    </citation>
    <scope>NUCLEOTIDE SEQUENCE [LARGE SCALE GENOMIC DNA]</scope>
    <source>
        <strain evidence="1 2">CFBP13511</strain>
    </source>
</reference>
<evidence type="ECO:0000313" key="2">
    <source>
        <dbReference type="Proteomes" id="UP000306393"/>
    </source>
</evidence>
<dbReference type="GeneID" id="67478915"/>
<proteinExistence type="predicted"/>
<evidence type="ECO:0000313" key="1">
    <source>
        <dbReference type="EMBL" id="TKJ86725.1"/>
    </source>
</evidence>
<dbReference type="AlphaFoldDB" id="A0A3Q8HJK4"/>
<protein>
    <submittedName>
        <fullName evidence="1">Uncharacterized protein</fullName>
    </submittedName>
</protein>
<organism evidence="1 2">
    <name type="scientific">Erwinia persicina</name>
    <dbReference type="NCBI Taxonomy" id="55211"/>
    <lineage>
        <taxon>Bacteria</taxon>
        <taxon>Pseudomonadati</taxon>
        <taxon>Pseudomonadota</taxon>
        <taxon>Gammaproteobacteria</taxon>
        <taxon>Enterobacterales</taxon>
        <taxon>Erwiniaceae</taxon>
        <taxon>Erwinia</taxon>
    </lineage>
</organism>
<dbReference type="RefSeq" id="WP_118666191.1">
    <property type="nucleotide sequence ID" value="NZ_CP022727.1"/>
</dbReference>
<gene>
    <name evidence="1" type="ORF">EpCFBP13511_17955</name>
</gene>
<comment type="caution">
    <text evidence="1">The sequence shown here is derived from an EMBL/GenBank/DDBJ whole genome shotgun (WGS) entry which is preliminary data.</text>
</comment>
<dbReference type="KEGG" id="epe:CI789_23670"/>
<dbReference type="Proteomes" id="UP000306393">
    <property type="component" value="Unassembled WGS sequence"/>
</dbReference>
<sequence length="108" mass="12657">MEKQRIFALISAWPRLDFVAVKIIRDTDPCSGRSRSEIYLTDNKEQPSLLFIGKVPEEEAELCIVRLSAWLREYSHVKNARFPWKRKDHDVPDNISMTLSSSHWRRSG</sequence>
<dbReference type="EMBL" id="QGAC01000018">
    <property type="protein sequence ID" value="TKJ86725.1"/>
    <property type="molecule type" value="Genomic_DNA"/>
</dbReference>
<accession>A0A3Q8HJK4</accession>